<feature type="compositionally biased region" description="Polar residues" evidence="4">
    <location>
        <begin position="124"/>
        <end position="143"/>
    </location>
</feature>
<dbReference type="OrthoDB" id="5396786at2759"/>
<dbReference type="STRING" id="1882483.A0A317XI89"/>
<dbReference type="InterPro" id="IPR017441">
    <property type="entry name" value="Protein_kinase_ATP_BS"/>
</dbReference>
<organism evidence="6 7">
    <name type="scientific">Testicularia cyperi</name>
    <dbReference type="NCBI Taxonomy" id="1882483"/>
    <lineage>
        <taxon>Eukaryota</taxon>
        <taxon>Fungi</taxon>
        <taxon>Dikarya</taxon>
        <taxon>Basidiomycota</taxon>
        <taxon>Ustilaginomycotina</taxon>
        <taxon>Ustilaginomycetes</taxon>
        <taxon>Ustilaginales</taxon>
        <taxon>Anthracoideaceae</taxon>
        <taxon>Testicularia</taxon>
    </lineage>
</organism>
<feature type="compositionally biased region" description="Low complexity" evidence="4">
    <location>
        <begin position="168"/>
        <end position="178"/>
    </location>
</feature>
<feature type="compositionally biased region" description="Polar residues" evidence="4">
    <location>
        <begin position="258"/>
        <end position="273"/>
    </location>
</feature>
<dbReference type="Gene3D" id="1.10.510.10">
    <property type="entry name" value="Transferase(Phosphotransferase) domain 1"/>
    <property type="match status" value="1"/>
</dbReference>
<dbReference type="SMART" id="SM00220">
    <property type="entry name" value="S_TKc"/>
    <property type="match status" value="1"/>
</dbReference>
<dbReference type="InParanoid" id="A0A317XI89"/>
<feature type="region of interest" description="Disordered" evidence="4">
    <location>
        <begin position="1241"/>
        <end position="1351"/>
    </location>
</feature>
<evidence type="ECO:0000313" key="7">
    <source>
        <dbReference type="Proteomes" id="UP000246740"/>
    </source>
</evidence>
<feature type="compositionally biased region" description="Polar residues" evidence="4">
    <location>
        <begin position="231"/>
        <end position="244"/>
    </location>
</feature>
<reference evidence="6 7" key="1">
    <citation type="journal article" date="2018" name="Mol. Biol. Evol.">
        <title>Broad Genomic Sampling Reveals a Smut Pathogenic Ancestry of the Fungal Clade Ustilaginomycotina.</title>
        <authorList>
            <person name="Kijpornyongpan T."/>
            <person name="Mondo S.J."/>
            <person name="Barry K."/>
            <person name="Sandor L."/>
            <person name="Lee J."/>
            <person name="Lipzen A."/>
            <person name="Pangilinan J."/>
            <person name="LaButti K."/>
            <person name="Hainaut M."/>
            <person name="Henrissat B."/>
            <person name="Grigoriev I.V."/>
            <person name="Spatafora J.W."/>
            <person name="Aime M.C."/>
        </authorList>
    </citation>
    <scope>NUCLEOTIDE SEQUENCE [LARGE SCALE GENOMIC DNA]</scope>
    <source>
        <strain evidence="6 7">MCA 3645</strain>
    </source>
</reference>
<feature type="compositionally biased region" description="Polar residues" evidence="4">
    <location>
        <begin position="1365"/>
        <end position="1381"/>
    </location>
</feature>
<name>A0A317XI89_9BASI</name>
<feature type="region of interest" description="Disordered" evidence="4">
    <location>
        <begin position="1067"/>
        <end position="1125"/>
    </location>
</feature>
<dbReference type="InterPro" id="IPR045269">
    <property type="entry name" value="Atg1-like"/>
</dbReference>
<feature type="region of interest" description="Disordered" evidence="4">
    <location>
        <begin position="1362"/>
        <end position="1381"/>
    </location>
</feature>
<feature type="compositionally biased region" description="Polar residues" evidence="4">
    <location>
        <begin position="752"/>
        <end position="771"/>
    </location>
</feature>
<evidence type="ECO:0000256" key="2">
    <source>
        <dbReference type="ARBA" id="ARBA00022840"/>
    </source>
</evidence>
<feature type="compositionally biased region" description="Low complexity" evidence="4">
    <location>
        <begin position="245"/>
        <end position="257"/>
    </location>
</feature>
<dbReference type="EMBL" id="KZ819200">
    <property type="protein sequence ID" value="PWY98003.1"/>
    <property type="molecule type" value="Genomic_DNA"/>
</dbReference>
<feature type="compositionally biased region" description="Basic residues" evidence="4">
    <location>
        <begin position="1257"/>
        <end position="1266"/>
    </location>
</feature>
<feature type="compositionally biased region" description="Low complexity" evidence="4">
    <location>
        <begin position="102"/>
        <end position="123"/>
    </location>
</feature>
<evidence type="ECO:0000256" key="1">
    <source>
        <dbReference type="ARBA" id="ARBA00022741"/>
    </source>
</evidence>
<dbReference type="PANTHER" id="PTHR24348:SF68">
    <property type="entry name" value="SERINE_THREONINE-PROTEIN KINASE ATG1C"/>
    <property type="match status" value="1"/>
</dbReference>
<feature type="compositionally biased region" description="Basic residues" evidence="4">
    <location>
        <begin position="1158"/>
        <end position="1167"/>
    </location>
</feature>
<feature type="domain" description="Protein kinase" evidence="5">
    <location>
        <begin position="427"/>
        <end position="702"/>
    </location>
</feature>
<feature type="compositionally biased region" description="Low complexity" evidence="4">
    <location>
        <begin position="330"/>
        <end position="340"/>
    </location>
</feature>
<feature type="compositionally biased region" description="Low complexity" evidence="4">
    <location>
        <begin position="348"/>
        <end position="371"/>
    </location>
</feature>
<protein>
    <recommendedName>
        <fullName evidence="5">Protein kinase domain-containing protein</fullName>
    </recommendedName>
</protein>
<feature type="compositionally biased region" description="Polar residues" evidence="4">
    <location>
        <begin position="179"/>
        <end position="190"/>
    </location>
</feature>
<feature type="compositionally biased region" description="Polar residues" evidence="4">
    <location>
        <begin position="79"/>
        <end position="100"/>
    </location>
</feature>
<feature type="region of interest" description="Disordered" evidence="4">
    <location>
        <begin position="158"/>
        <end position="288"/>
    </location>
</feature>
<keyword evidence="1 3" id="KW-0547">Nucleotide-binding</keyword>
<accession>A0A317XI89</accession>
<feature type="region of interest" description="Disordered" evidence="4">
    <location>
        <begin position="858"/>
        <end position="884"/>
    </location>
</feature>
<evidence type="ECO:0000259" key="5">
    <source>
        <dbReference type="PROSITE" id="PS50011"/>
    </source>
</evidence>
<dbReference type="InterPro" id="IPR013877">
    <property type="entry name" value="YAP-bd/ALF4/Glomulin"/>
</dbReference>
<feature type="compositionally biased region" description="Low complexity" evidence="4">
    <location>
        <begin position="23"/>
        <end position="36"/>
    </location>
</feature>
<proteinExistence type="predicted"/>
<keyword evidence="2 3" id="KW-0067">ATP-binding</keyword>
<dbReference type="Proteomes" id="UP000246740">
    <property type="component" value="Unassembled WGS sequence"/>
</dbReference>
<dbReference type="Pfam" id="PF00069">
    <property type="entry name" value="Pkinase"/>
    <property type="match status" value="1"/>
</dbReference>
<feature type="compositionally biased region" description="Low complexity" evidence="4">
    <location>
        <begin position="43"/>
        <end position="57"/>
    </location>
</feature>
<dbReference type="PANTHER" id="PTHR24348">
    <property type="entry name" value="SERINE/THREONINE-PROTEIN KINASE UNC-51-RELATED"/>
    <property type="match status" value="1"/>
</dbReference>
<feature type="region of interest" description="Disordered" evidence="4">
    <location>
        <begin position="1010"/>
        <end position="1035"/>
    </location>
</feature>
<dbReference type="GO" id="GO:0004674">
    <property type="term" value="F:protein serine/threonine kinase activity"/>
    <property type="evidence" value="ECO:0007669"/>
    <property type="project" value="InterPro"/>
</dbReference>
<sequence length="2067" mass="221002">MEDLDRTLEAPPPPASSEHLAGPSSLAPSSSSASLSTTKPRARSASPLASSSTATIAFPTIRTRDVDDDIETPIPERTAPSTATTGATHSTPAFASTSPFLASRPSSSRTSRSSSRAPSPIRTLSQTPHSTRASPSATVNVNATGSAISSLTITERDQISQKLKSHPAATATAATATTSKDNGMLQTANASPYPHAHPSSAAGPSTHSSKDMPAPTYPSYRRSQSHRFERATSTASGAQGHSPQNANAATAAYDNHASSSSRPYTQSQHTSTEMQEKERQRLRAAAAAKLAEQEAWEKTRGAGSAVLDLLKSTDDSDDNSADSGGERQSRSTTPGSTTPGSGTGSGSGSQLSSGEGDSNGSHNSSSNSSRSVSRRQRTSAMQKRPRDRTWEAWQVLPSLEDVQTRHHEAQLVSSADKLLSRGISEYTILPKILGRGKFSSVFLASKPYGPAGEPRLFAVKHTPLFSHHPLIATRLLREPTLLAELAPHPNLVNVYETIRTPGHFYLVEEYLGGYVTLEALLPMRSEQSPPNLPILPTGVANCVLDQLLAAVHAIHHPLQICHRDIKPENILVHPDTLQLKLLDFGLATHFSRSEPKLSTCCGSPAFHCPEIVTALRNPLGTVRYWGPEVDAWTCGVTMLRLLTGVRYPIGASHSSVRSMAIKAQRAVATIQDPELRDRVGKLLEINGERRMRNFEQLVTALEQDRGEPQREPKEFKSTTFIPAEPQHKMNLPLVVGPAAEAALVSPVLPSGATPSGSSRTTPMGSRATSPVPSGLCSSAAGGHDVSDLDVSPAPSLLLSNPTIQPPQRVLSYIKYCLRSAGILYHCWPDTSSSASQPGTPGPFETAFQEYNAVNGHHGSSTNLLSAGTGGNANAGPVPTSSPTTPFPLQAARSERDPYSHIHVFECVLEIVDEPEPEEEAPATLVQSIFSALTFGRRPANRRSLSQPPKPDFATINQTRGGMPQPPGTPANAPVSGSGAASGKPGDVNCLTFYLVVRFPRKPNASVSFVHSRPGYSRSSSLAGHSHQSRSRASSTVALDRMGGGLHRDASTDSLTGLSKLHSSNAEFVSGIHPRRKAMIDSNHTTPRASRTASPSLAYNSLKKRERDGSLEEKPHGTDLGLTIETSPELLRIAEAQARGEHAGLHPSSSSAPNSRATSRARSRKSSRARASSTSLAHRLGGSNKVFVHVSDRRAVDAVRRALGIGGTTADYNPDSEPEPEDLLASSAWLSPALRSRELVVDEGPESGSEMPTGSSKPMKRPPHHRLEHGEERRGRAGTKLQIADADGGFGNSNSSASPTPTWVEVPKGTYKPRSTISHGSDDGEQFTRGRQLGPAGALSSPGIPFPAQPHRLRAPSNLSFAVVQEESSPSNTEHSASQSKTMLDLRHQPSNMGTASAITAGTVVASSTTPSLDLAKTVTLILNRVYDALQKGAVGDEFLEEVSERITQMDGYLSSLQRSNVARLTGELDSLSFDLIKALSPLLGIVTSADGTETEILTTTRRILEVLADHASSRELYMAIDMRCSEMLREAMPESATKHFNGQINSNISWLAVSETIQLMRLLTSILPRIRTKKPSSFSSVFGALPRSLALGLASAASVAPALAEKLAADAVLSCCSTAITLVDWEAGCVSGFEREPSKKTSREALERFLTGVTSCLPHLAGFETPLSEEFFLSESPQYAIARARDGGTAALPLQQQQQQRRQSVVRENEAVFAEISKTLASLDVDLAFIWSTSLQSMSHGPEGDDVRQVLSTLGVGGFVLHTCLLASGYARDKPADWKGVRAQTQLETALPLVLLALTGQTKAAAQPDLEEGREDALADTSLLWMQWCFAGMRSDEHLRLQDDLAISLAQTLATQTVISPSPMARLIRFRLLTDLLTKRTQPTTATEVLEELVTASPFSQLRAGAVSILRSIVSQATPVSAEKTTEAEPVAGAGTELEESDAVDDSEQPFWVQAGSSFPQLLDRVFCLPAGCDAGPDAGVNEHGPSATESLVSNADQLAESLSLLYTLQTRRLSSSTTDLQRWSTKFVQPLRTLIRELSPGQQQQQDSHVSQTLQLLSLSLDRLSL</sequence>
<feature type="compositionally biased region" description="Low complexity" evidence="4">
    <location>
        <begin position="1147"/>
        <end position="1157"/>
    </location>
</feature>
<dbReference type="GO" id="GO:0010506">
    <property type="term" value="P:regulation of autophagy"/>
    <property type="evidence" value="ECO:0007669"/>
    <property type="project" value="InterPro"/>
</dbReference>
<feature type="region of interest" description="Disordered" evidence="4">
    <location>
        <begin position="1138"/>
        <end position="1176"/>
    </location>
</feature>
<gene>
    <name evidence="6" type="ORF">BCV70DRAFT_165711</name>
</gene>
<dbReference type="Pfam" id="PF08568">
    <property type="entry name" value="Kinetochor_Ybp2"/>
    <property type="match status" value="1"/>
</dbReference>
<evidence type="ECO:0000256" key="3">
    <source>
        <dbReference type="PROSITE-ProRule" id="PRU10141"/>
    </source>
</evidence>
<dbReference type="InterPro" id="IPR011009">
    <property type="entry name" value="Kinase-like_dom_sf"/>
</dbReference>
<dbReference type="SUPFAM" id="SSF56112">
    <property type="entry name" value="Protein kinase-like (PK-like)"/>
    <property type="match status" value="1"/>
</dbReference>
<feature type="binding site" evidence="3">
    <location>
        <position position="460"/>
    </location>
    <ligand>
        <name>ATP</name>
        <dbReference type="ChEBI" id="CHEBI:30616"/>
    </ligand>
</feature>
<dbReference type="PROSITE" id="PS00108">
    <property type="entry name" value="PROTEIN_KINASE_ST"/>
    <property type="match status" value="1"/>
</dbReference>
<dbReference type="GO" id="GO:0005524">
    <property type="term" value="F:ATP binding"/>
    <property type="evidence" value="ECO:0007669"/>
    <property type="project" value="UniProtKB-UniRule"/>
</dbReference>
<keyword evidence="7" id="KW-1185">Reference proteome</keyword>
<dbReference type="InterPro" id="IPR008271">
    <property type="entry name" value="Ser/Thr_kinase_AS"/>
</dbReference>
<dbReference type="PROSITE" id="PS50011">
    <property type="entry name" value="PROTEIN_KINASE_DOM"/>
    <property type="match status" value="1"/>
</dbReference>
<feature type="region of interest" description="Disordered" evidence="4">
    <location>
        <begin position="938"/>
        <end position="982"/>
    </location>
</feature>
<dbReference type="InterPro" id="IPR000719">
    <property type="entry name" value="Prot_kinase_dom"/>
</dbReference>
<evidence type="ECO:0000256" key="4">
    <source>
        <dbReference type="SAM" id="MobiDB-lite"/>
    </source>
</evidence>
<dbReference type="PROSITE" id="PS00107">
    <property type="entry name" value="PROTEIN_KINASE_ATP"/>
    <property type="match status" value="1"/>
</dbReference>
<evidence type="ECO:0000313" key="6">
    <source>
        <dbReference type="EMBL" id="PWY98003.1"/>
    </source>
</evidence>
<feature type="region of interest" description="Disordered" evidence="4">
    <location>
        <begin position="1"/>
        <end position="143"/>
    </location>
</feature>
<feature type="compositionally biased region" description="Polar residues" evidence="4">
    <location>
        <begin position="1291"/>
        <end position="1300"/>
    </location>
</feature>
<feature type="compositionally biased region" description="Polar residues" evidence="4">
    <location>
        <begin position="1081"/>
        <end position="1098"/>
    </location>
</feature>
<dbReference type="GO" id="GO:0005737">
    <property type="term" value="C:cytoplasm"/>
    <property type="evidence" value="ECO:0007669"/>
    <property type="project" value="TreeGrafter"/>
</dbReference>
<feature type="compositionally biased region" description="Basic and acidic residues" evidence="4">
    <location>
        <begin position="1102"/>
        <end position="1116"/>
    </location>
</feature>
<feature type="region of interest" description="Disordered" evidence="4">
    <location>
        <begin position="311"/>
        <end position="388"/>
    </location>
</feature>
<feature type="region of interest" description="Disordered" evidence="4">
    <location>
        <begin position="750"/>
        <end position="780"/>
    </location>
</feature>